<feature type="repeat" description="ANK" evidence="3">
    <location>
        <begin position="218"/>
        <end position="250"/>
    </location>
</feature>
<feature type="compositionally biased region" description="Basic and acidic residues" evidence="4">
    <location>
        <begin position="542"/>
        <end position="556"/>
    </location>
</feature>
<accession>A0ABQ9FI21</accession>
<name>A0ABQ9FI21_TEGGR</name>
<evidence type="ECO:0000256" key="4">
    <source>
        <dbReference type="SAM" id="MobiDB-lite"/>
    </source>
</evidence>
<dbReference type="PANTHER" id="PTHR24161:SF124">
    <property type="entry name" value="TRANSIENT RECEPTOR POTENTIAL CHANNEL PYREXIA"/>
    <property type="match status" value="1"/>
</dbReference>
<proteinExistence type="predicted"/>
<evidence type="ECO:0000256" key="1">
    <source>
        <dbReference type="ARBA" id="ARBA00022737"/>
    </source>
</evidence>
<evidence type="ECO:0000313" key="6">
    <source>
        <dbReference type="EMBL" id="KAJ8316944.1"/>
    </source>
</evidence>
<keyword evidence="5" id="KW-1133">Transmembrane helix</keyword>
<feature type="region of interest" description="Disordered" evidence="4">
    <location>
        <begin position="506"/>
        <end position="559"/>
    </location>
</feature>
<evidence type="ECO:0000256" key="5">
    <source>
        <dbReference type="SAM" id="Phobius"/>
    </source>
</evidence>
<feature type="compositionally biased region" description="Polar residues" evidence="4">
    <location>
        <begin position="524"/>
        <end position="541"/>
    </location>
</feature>
<feature type="transmembrane region" description="Helical" evidence="5">
    <location>
        <begin position="64"/>
        <end position="84"/>
    </location>
</feature>
<evidence type="ECO:0000313" key="7">
    <source>
        <dbReference type="Proteomes" id="UP001217089"/>
    </source>
</evidence>
<comment type="caution">
    <text evidence="6">The sequence shown here is derived from an EMBL/GenBank/DDBJ whole genome shotgun (WGS) entry which is preliminary data.</text>
</comment>
<keyword evidence="7" id="KW-1185">Reference proteome</keyword>
<feature type="transmembrane region" description="Helical" evidence="5">
    <location>
        <begin position="96"/>
        <end position="120"/>
    </location>
</feature>
<evidence type="ECO:0008006" key="8">
    <source>
        <dbReference type="Google" id="ProtNLM"/>
    </source>
</evidence>
<feature type="repeat" description="ANK" evidence="3">
    <location>
        <begin position="312"/>
        <end position="335"/>
    </location>
</feature>
<dbReference type="InterPro" id="IPR002110">
    <property type="entry name" value="Ankyrin_rpt"/>
</dbReference>
<feature type="repeat" description="ANK" evidence="3">
    <location>
        <begin position="383"/>
        <end position="415"/>
    </location>
</feature>
<feature type="transmembrane region" description="Helical" evidence="5">
    <location>
        <begin position="140"/>
        <end position="160"/>
    </location>
</feature>
<keyword evidence="2 3" id="KW-0040">ANK repeat</keyword>
<dbReference type="PROSITE" id="PS50088">
    <property type="entry name" value="ANK_REPEAT"/>
    <property type="match status" value="4"/>
</dbReference>
<sequence>MNYQFYNTNRRMDFDLEASSYKDTVDYNPTEYPCRFSVTVKCIRTLALVKHISGTYMSRVEEHMIMQLQGCLSLTCLFMLLFSADKLIMMFKQRQVIIYGLYRQVIIFGLYRQVIIFGLYKQVIIYGLYRQVDFIIKYEFIVFLLGVYCVFIEFNLGMIIDEQVLRKDKCVCPMIMDGESDADAEALLAHRAASQGEINLLVQAIQEDPSVLEQEDGEGCTPLTLAVQSQQMGVVKRLVKMGANTNAQDGQGRTCLSIAAYQTNLQYLELRYVQCYLRKKMTGLHWAAFHNRPEHTQMLILRGADITCQDVDGKTPLHWAAQNGSSRCCHILVQNCSSMAEFVNQQDFSGKNAIHYAVAAGHAEVLQELATVQGCELEAEDPDDRTPLHWAAAMGHPQCVSILLKLGVTPNPVDVEGGTPLDYARQSGHNECKFILEERLGIKPSPNTDDKKKVKKSSDTLPFKIRKNPIGVLKDLFRPKHKKTAAISTNNNVTNESIEMTMFMQQDKQKSNKQKNNKNSIKSTTNVQNTQQKMSEQQQTKGELREPSDSSPEKGVPKITLTSYDVEGILNATEQKKKMKKSKKLSAIGLYNAMNNNSIQKTPSEDLAPPGRYDNIQSIGSRVSPMLPPVLGPRISPLPPITPLPEDPPPRKKSEDFCSIACLVIHCSGSNKLINDKVAALRREKEGSKNRTPTPPPNIWAISDKSKKHGDLSVSRPAPSLLINDTTYKGHDFYKQNLQKNTSPWLQVDDQDLLTAPSRSRTGESFTTGSSLSIPSASSEIRKLSSLQDQSGYNSTFRETPRMTAMEKKALDRTIQSLLH</sequence>
<protein>
    <recommendedName>
        <fullName evidence="8">Ankyrin repeat domain-containing protein 55</fullName>
    </recommendedName>
</protein>
<dbReference type="PROSITE" id="PS50297">
    <property type="entry name" value="ANK_REP_REGION"/>
    <property type="match status" value="3"/>
</dbReference>
<reference evidence="6 7" key="1">
    <citation type="submission" date="2022-12" db="EMBL/GenBank/DDBJ databases">
        <title>Chromosome-level genome of Tegillarca granosa.</title>
        <authorList>
            <person name="Kim J."/>
        </authorList>
    </citation>
    <scope>NUCLEOTIDE SEQUENCE [LARGE SCALE GENOMIC DNA]</scope>
    <source>
        <strain evidence="6">Teg-2019</strain>
        <tissue evidence="6">Adductor muscle</tissue>
    </source>
</reference>
<feature type="region of interest" description="Disordered" evidence="4">
    <location>
        <begin position="683"/>
        <end position="718"/>
    </location>
</feature>
<dbReference type="Gene3D" id="1.25.40.20">
    <property type="entry name" value="Ankyrin repeat-containing domain"/>
    <property type="match status" value="2"/>
</dbReference>
<dbReference type="Pfam" id="PF12796">
    <property type="entry name" value="Ank_2"/>
    <property type="match status" value="2"/>
</dbReference>
<dbReference type="Pfam" id="PF00023">
    <property type="entry name" value="Ank"/>
    <property type="match status" value="1"/>
</dbReference>
<keyword evidence="5" id="KW-0812">Transmembrane</keyword>
<gene>
    <name evidence="6" type="ORF">KUTeg_004848</name>
</gene>
<dbReference type="SMART" id="SM00248">
    <property type="entry name" value="ANK"/>
    <property type="match status" value="5"/>
</dbReference>
<dbReference type="SUPFAM" id="SSF48403">
    <property type="entry name" value="Ankyrin repeat"/>
    <property type="match status" value="1"/>
</dbReference>
<feature type="repeat" description="ANK" evidence="3">
    <location>
        <begin position="279"/>
        <end position="311"/>
    </location>
</feature>
<dbReference type="PANTHER" id="PTHR24161">
    <property type="entry name" value="ANK_REP_REGION DOMAIN-CONTAINING PROTEIN-RELATED"/>
    <property type="match status" value="1"/>
</dbReference>
<organism evidence="6 7">
    <name type="scientific">Tegillarca granosa</name>
    <name type="common">Malaysian cockle</name>
    <name type="synonym">Anadara granosa</name>
    <dbReference type="NCBI Taxonomy" id="220873"/>
    <lineage>
        <taxon>Eukaryota</taxon>
        <taxon>Metazoa</taxon>
        <taxon>Spiralia</taxon>
        <taxon>Lophotrochozoa</taxon>
        <taxon>Mollusca</taxon>
        <taxon>Bivalvia</taxon>
        <taxon>Autobranchia</taxon>
        <taxon>Pteriomorphia</taxon>
        <taxon>Arcoida</taxon>
        <taxon>Arcoidea</taxon>
        <taxon>Arcidae</taxon>
        <taxon>Tegillarca</taxon>
    </lineage>
</organism>
<dbReference type="InterPro" id="IPR036770">
    <property type="entry name" value="Ankyrin_rpt-contain_sf"/>
</dbReference>
<dbReference type="Proteomes" id="UP001217089">
    <property type="component" value="Unassembled WGS sequence"/>
</dbReference>
<evidence type="ECO:0000256" key="3">
    <source>
        <dbReference type="PROSITE-ProRule" id="PRU00023"/>
    </source>
</evidence>
<keyword evidence="1" id="KW-0677">Repeat</keyword>
<dbReference type="EMBL" id="JARBDR010000246">
    <property type="protein sequence ID" value="KAJ8316944.1"/>
    <property type="molecule type" value="Genomic_DNA"/>
</dbReference>
<evidence type="ECO:0000256" key="2">
    <source>
        <dbReference type="ARBA" id="ARBA00023043"/>
    </source>
</evidence>
<keyword evidence="5" id="KW-0472">Membrane</keyword>